<comment type="similarity">
    <text evidence="6">Belongs to the CNOT1 family.</text>
</comment>
<evidence type="ECO:0000256" key="2">
    <source>
        <dbReference type="ARBA" id="ARBA00022491"/>
    </source>
</evidence>
<dbReference type="InterPro" id="IPR007196">
    <property type="entry name" value="CCR4-Not_Not1_C"/>
</dbReference>
<dbReference type="Gene3D" id="1.25.40.180">
    <property type="match status" value="2"/>
</dbReference>
<dbReference type="EMBL" id="UZAE01012613">
    <property type="protein sequence ID" value="VDO05936.1"/>
    <property type="molecule type" value="Genomic_DNA"/>
</dbReference>
<feature type="domain" description="CCR4-NOT transcription complex subunit 1 CAF1-binding" evidence="10">
    <location>
        <begin position="2834"/>
        <end position="2954"/>
    </location>
</feature>
<feature type="domain" description="CCR4-NOT transcription complex subunit 1" evidence="9">
    <location>
        <begin position="1537"/>
        <end position="1679"/>
    </location>
</feature>
<dbReference type="PANTHER" id="PTHR13162:SF8">
    <property type="entry name" value="CCR4-NOT TRANSCRIPTION COMPLEX SUBUNIT 1"/>
    <property type="match status" value="1"/>
</dbReference>
<reference evidence="11 12" key="2">
    <citation type="submission" date="2018-11" db="EMBL/GenBank/DDBJ databases">
        <authorList>
            <consortium name="Pathogen Informatics"/>
        </authorList>
    </citation>
    <scope>NUCLEOTIDE SEQUENCE [LARGE SCALE GENOMIC DNA]</scope>
</reference>
<sequence>MTRITQQLTQKLTRYDDYSLKETGTSSPSKIALVSFLENLIEALPHTTGLSLGLSLTRSTFVELQQSIAIWFRSKLSIYSNNYNERVLTKLGAELFSDLGSERFHFMLVQLRLSFDSDLSSLKLVAALYKGAKSVATLPITMTPLSSSPDSNEDEGNPSCYEDYFLISSTYLKSFTGSLSSEDVGQSSIDYLLADAFEDLGGMSLSTSQAANGLFSQFYPSDVTANFVAKCLCVMIGPTPDAKSCLTSEQFIRFLRSIGKNFPENVPVESTVGGWPVDTFLDWVHRMNFDLTASQVIEALDCSNFYVSDHIGLSVLKRFLVYETHNLQEVPLEMFYRSWINVAGQLSLFQQCVANPDLIVLPLNTSVHHLSGLKLAAGEEKTPMILIWKCPDFVAAVLRISTLGYFNQARILIEEGLKYSPDIVTATLLSTSGMVPLKLKMLEKAFSRLLLPHTNSHAILQAVWTGPSSHLTDSERRLQRSLLLHQCMKLIETWCDDTSPPLTSSNSPQDTFFNLLSVILRLQGDPIIPMALLLGSRSNPISKAVFQMWPMRNTSDVSFFNTFGLFEIVNWLSVRARLDLAISLVAYMVDAVSNFFNDSAEPFGLLNQCPRQISTLQNALSGFLTNWFTEQMCVPRDEADIFAIELRSYLSRRYPSLADSGAPIFSPKLEANYHLPRKLKRPPPMFLRHIINSAWKAISEGSVNVSPRVQAETAQTLEFYLQNLNRALAAQSNPICSGPSVFNSVPQIGSSVWNTRDSNSTNISYLNPQSQVPGNRGGAPQMAGTVQPSIGGGPPLIYLDFTGDLVDADSTPEDRQVNGFFHNLLQGSASVEESVKILYDYATHDDVANRKLLEGILRILTAEITLHFLDYPEHALNSIMDFYGGVLAGLVNQLPVTLLSSLWTALLGRLYQFNGETPLDTPAFRSIIGVLYKTKATFVRYANLTSAIIRCHAFKQFPPDLRETILNADAVCKSYQRPTTNAHPHLTGSQSLKDLHASGQAMHMQQPQSQQMQQSGFQTEWAPPTSPEEGVRDRIVFTVNNVDRSNTNLKCKELCDFLKSPMIPWFIHYLINKRVTVENAFLDVFAEVIEQVNQRHPTTRQLAIEELYRSIKAILRNIRSDVDDSQARLYLKNLGRFLGMLTLARNRPVIFEDLNLKELILEAQEMGAVAFTYVIPFVSQVLKGAVGSIFASTPYIIAILGVLRELYENCNLKVQFKFEIEMLFKEFQLNVTDVPIPPPPEIARPRGPRYISLNAGNMSTGQHQTPNHQQQTAVAAQTRSLIVQQALHQQQPTLQPTFDQSVIDCNPRSLTALAHQQQQRLVAAAAATGQHPSMYGNVGSAAGRSNVIAALLEGAQPNPAAAAAVLAGNTHHGGADSIYSYAPTGDENIRRKFDPSYLSLQQQQQLQQQQNSQAAAAAASSRQQQAALYQQLSGVVNSSGQQVSAQNSTFNAPATAGLPHVVSAPQLASSIQGTPRDISQNGPQFHYDEVDITTVRGAVNMDDIVQYIYNLNNSPAVSSINSQAAARALNIIHTDAVKSAIVQTVEKSIVSVINLLAEKWINVAVSTTDSLAKKDHAFQPDPVLLMRSARQMARHLGCGVTLSPAKEALQPSLLNSIIAAISSLTKFDKLDKDAAELIAVVITSRVSPAGVAYIQKTIAERAVREIEKKFESEVKIRQELGPVRFLEQAARLNKNLPESVQLNAHMMTNIKPQAYDSLDKTIPGFAPLSSTTYQTPNNHFLIQSTAAAATGNPALSAAQQQILHRAVSSGVMPPQQSQTQAQLPNVSSASTMVKYLQQQQQYMQQQQQHSASQPTPQNQIQPAEVFYNLALQFRQLLDKLMKLLHVSAPSESPLLRAQQEIMELLFQARSVASNQNSNVLSRLVSATVHSFLLFYRPSQWLDLPEGHQVMECLREMHMIIFKTLLSIEQHSWIIRQITHIWIQLPDGESSPSANLTNPPSKVEQLSTLATLAIEKSGAPVPDSNTDTESETCKWNWEAFAELLRFHVFYLSQIDACLAPKVEAGHKLAVTFVLNLLDQYVLPTLVGSCNQVASDCAPMAINATQTLSTSLGSIFKVAHKREFTVLNEFDLWLTTRALERLQLSTVISPGDFNLRLRLSCARIQAIMDWGLFDSEEFNTVVNKDSPEFGVLFAGISRTLEFDDTNVMKTKTEHVFRWWFYQRPQPCPGQADFESQAGQLLQFLQSTGLITNEENMTRFLRLSIIFVIDRAQNTLKTAEANTLLNATPSRSLNTLLELDSYARLLAIVIAMGSQEGGEKAKITLLNRTLGILGGTLMQSHEIRTEQFNSMPFQRVMIMLLNDLFELIPPPSRQTKKPEEAQEDHSSLTLYDYIPIAFGCLLHFLRPARMPRFQLAFLEIISHRNFMERLLGRTEQDSISAAYRCIYAQLLADMMSHIAFFLQNTITSKGITNLYVATFRLWMVLFYDFSDFVSEYCTFFCDVFPSAAIQLRNLVISSEPRKEGTPLDPLNAPPVDQLSQLEDPLGYAMKAGNRLPPVLRTEIDSYLSSRQPAKFLTDLPAMLRRVDSLAVLLASPPPLLTSAMFVEQSEGGDTTCHETAPPQPPPQGKKAKKAAAAKAAAALAHQQAVLSGAAVQANMSARWAAVGSQTLSAYGVNTCLNYIPELMTDLVVYLCITAVKNLRESGQPLNISTVAKMPQMEILQALLLNLDDGGRYLLLNCIANQLRYMNSHTCYFSCSLLYLFSELPSEKAKEQISRVLMERLIVNRPHPFGLLMTSAELLRNPIYKYWNHDFARCHKEMKDIVTVVARSCIPNFTPPHVSIGNGPAVGQQVNPSGPTSAPSSETKAAGVAATANLMNTTSIEEYLKNLGRFLGFLTLVRGRLVIDGVFDMKSLLLEAIDKGNPALIYVVPFLSSFFKCVAISGFPIYCTYNTRILKVLSLVHRTEGVDQKVKFEIEELFKVLKAKSMELGNASNICSSPKRLYIGFDNDLHTNKQSLLPWELESTSGKVPDRNVIALFQTLTAQNMLPSVGQSVRKQMPVNVFRSTSSTLNFLRSQVTDGIGMDLQKNLTPLLSSHPPSEILLSQSSNSMQQLPGSQSSQFDSTRQPLHQQMPLINHEDNCGRQINYDEILSTLNIQEAQETLESQHNAPSLHVDHALLREANRFLSRPETQFLMAFAVIKFIVEATRSESKRVAINSITNSVINAITRNGIPENLLKVVKSKTSEITFSHVRQLMKGTFNTLFREHVMILLHNFGHKNPFIGEFVTEFVQKQSFDMLYPHFLNDMYKEALEDVKKQLFAISTRRQPESQSHSSIGCFVHSSLDPSRNAHRVEMPQNVPTEQSVLSNTQQHRTQMHLNHPQDAVIIALPSQSGNTSTFGKQERNIMDLVTKIYDKQMADSEVQEHLQHKRICVYPNSPLMKDLHNMSLRRGTDALTSAQLDTIDSEQHQVQFVCYKLLDFIDKIMPIASSGHTLTMLSTIKQLATDAVTHLSSAKVTIWGSIVCCITSSFLKCYTASNEDAVNEDQKHIYLFTLKYMCNLTRAEFVQAAVFTGWYFEVELERKKGDLLTPNASIWNWKAFAELFRQQLVDLDMFDQCLSVGIERNFIDYVEFFLNLLDHFILPEAFETKSSEIGKDGTKVLSTNCGLIKVVEHKRDFMALNEFDLWKSIRSFVKLQMSIPIAGDFVRIHTSYARIRALMDWGLFESDEVQEKFSLDNIEYQPLFKEISKSKLRNRWSEDKGKLHCVFNTWYGFYSSSPSISRNTLACMAQCMKPVFPNGSSEKEEDVIDFFRALIDEIVDTFTVDESGNLRTISFEERDELSRRSEAFGEFLAISILTASTLHSKINKLKLLCHFLGSLGRKIIFMHELSKGVFDSLPFKHILMRLYRTLLATQRDSLLKPIMREPVPVVFGYLLHLLRPSRVPAFQEAFLEFLGSDVFMISMLGVVTLAHHNIYAQLLVDVTKHVSILAQYFITRNSFTNLYQSLHDLWNKVASLYPTFVCGFAHYFSNFLSLPLFDLRNLVISTRNAQATFTGILEEGALKSRLDSLPDPTGYVMQAHKRLPSVLKSAVESYFSVGAPLDLLEALPYVLQASDSIVHMLQSPTKPVMAQDEFGQNSIFHKALHHAAINVQNLTDYGFTNSLPYIPDLVSDFLVYLCIVSVENCQYLGDDAGEYLMERLPLMEIVKSLLKAMGNAGQYFIISCMVNQLRYLNKHTKFFAQYLIQIFKLAAKDEDLRCDIFRCLFEYLLTREPKSEGILLTCAEIFREFESNSDDSEVPKLSNDLER</sequence>
<feature type="domain" description="CCR4-Not complex component Not1 C-terminal" evidence="8">
    <location>
        <begin position="3884"/>
        <end position="4247"/>
    </location>
</feature>
<feature type="domain" description="CCR4-Not complex component Not1 C-terminal" evidence="8">
    <location>
        <begin position="2342"/>
        <end position="2541"/>
    </location>
</feature>
<feature type="compositionally biased region" description="Polar residues" evidence="7">
    <location>
        <begin position="3073"/>
        <end position="3085"/>
    </location>
</feature>
<evidence type="ECO:0000259" key="8">
    <source>
        <dbReference type="Pfam" id="PF04054"/>
    </source>
</evidence>
<dbReference type="InterPro" id="IPR038535">
    <property type="entry name" value="CNOT1_TTP_bind_sf"/>
</dbReference>
<organism evidence="13">
    <name type="scientific">Rodentolepis nana</name>
    <name type="common">Dwarf tapeworm</name>
    <name type="synonym">Hymenolepis nana</name>
    <dbReference type="NCBI Taxonomy" id="102285"/>
    <lineage>
        <taxon>Eukaryota</taxon>
        <taxon>Metazoa</taxon>
        <taxon>Spiralia</taxon>
        <taxon>Lophotrochozoa</taxon>
        <taxon>Platyhelminthes</taxon>
        <taxon>Cestoda</taxon>
        <taxon>Eucestoda</taxon>
        <taxon>Cyclophyllidea</taxon>
        <taxon>Hymenolepididae</taxon>
        <taxon>Rodentolepis</taxon>
    </lineage>
</organism>
<evidence type="ECO:0000256" key="3">
    <source>
        <dbReference type="ARBA" id="ARBA00023015"/>
    </source>
</evidence>
<evidence type="ECO:0000313" key="12">
    <source>
        <dbReference type="Proteomes" id="UP000278807"/>
    </source>
</evidence>
<dbReference type="STRING" id="102285.A0A158QII4"/>
<dbReference type="Gene3D" id="1.25.40.840">
    <property type="entry name" value="CCR4-NOT transcription complex subunit 1 TTP binding domain"/>
    <property type="match status" value="1"/>
</dbReference>
<feature type="region of interest" description="Disordered" evidence="7">
    <location>
        <begin position="2567"/>
        <end position="2588"/>
    </location>
</feature>
<evidence type="ECO:0000259" key="9">
    <source>
        <dbReference type="Pfam" id="PF12842"/>
    </source>
</evidence>
<feature type="compositionally biased region" description="Low complexity" evidence="7">
    <location>
        <begin position="1000"/>
        <end position="1014"/>
    </location>
</feature>
<dbReference type="WBParaSite" id="HNAJ_0000944401-mRNA-1">
    <property type="protein sequence ID" value="HNAJ_0000944401-mRNA-1"/>
    <property type="gene ID" value="HNAJ_0000944401"/>
</dbReference>
<evidence type="ECO:0000313" key="11">
    <source>
        <dbReference type="EMBL" id="VDO05936.1"/>
    </source>
</evidence>
<proteinExistence type="inferred from homology"/>
<comment type="subcellular location">
    <subcellularLocation>
        <location evidence="1">Nucleus</location>
    </subcellularLocation>
</comment>
<dbReference type="PANTHER" id="PTHR13162">
    <property type="entry name" value="CCR4-NOT TRANSCRIPTION COMPLEX"/>
    <property type="match status" value="1"/>
</dbReference>
<feature type="domain" description="CCR4-NOT transcription complex subunit 1 CAF1-binding" evidence="10">
    <location>
        <begin position="1026"/>
        <end position="1234"/>
    </location>
</feature>
<gene>
    <name evidence="11" type="ORF">HNAJ_LOCUS9439</name>
</gene>
<evidence type="ECO:0000256" key="7">
    <source>
        <dbReference type="SAM" id="MobiDB-lite"/>
    </source>
</evidence>
<keyword evidence="12" id="KW-1185">Reference proteome</keyword>
<dbReference type="GO" id="GO:0000288">
    <property type="term" value="P:nuclear-transcribed mRNA catabolic process, deadenylation-dependent decay"/>
    <property type="evidence" value="ECO:0007669"/>
    <property type="project" value="TreeGrafter"/>
</dbReference>
<evidence type="ECO:0000256" key="5">
    <source>
        <dbReference type="ARBA" id="ARBA00023242"/>
    </source>
</evidence>
<dbReference type="Pfam" id="PF12842">
    <property type="entry name" value="DUF3819"/>
    <property type="match status" value="1"/>
</dbReference>
<feature type="region of interest" description="Disordered" evidence="7">
    <location>
        <begin position="999"/>
        <end position="1028"/>
    </location>
</feature>
<dbReference type="InterPro" id="IPR032191">
    <property type="entry name" value="CNOT1_CAF1_bind"/>
</dbReference>
<dbReference type="InterPro" id="IPR024557">
    <property type="entry name" value="CNOT1_dom_4"/>
</dbReference>
<dbReference type="GO" id="GO:0017148">
    <property type="term" value="P:negative regulation of translation"/>
    <property type="evidence" value="ECO:0007669"/>
    <property type="project" value="InterPro"/>
</dbReference>
<dbReference type="Gene3D" id="1.25.40.800">
    <property type="match status" value="2"/>
</dbReference>
<name>A0A158QII4_RODNA</name>
<dbReference type="OrthoDB" id="1933107at2759"/>
<evidence type="ECO:0000256" key="4">
    <source>
        <dbReference type="ARBA" id="ARBA00023163"/>
    </source>
</evidence>
<evidence type="ECO:0000256" key="6">
    <source>
        <dbReference type="ARBA" id="ARBA00025717"/>
    </source>
</evidence>
<keyword evidence="3" id="KW-0805">Transcription regulation</keyword>
<keyword evidence="2" id="KW-0678">Repressor</keyword>
<dbReference type="GO" id="GO:0060090">
    <property type="term" value="F:molecular adaptor activity"/>
    <property type="evidence" value="ECO:0007669"/>
    <property type="project" value="TreeGrafter"/>
</dbReference>
<dbReference type="InterPro" id="IPR040398">
    <property type="entry name" value="Not1"/>
</dbReference>
<evidence type="ECO:0000313" key="13">
    <source>
        <dbReference type="WBParaSite" id="HNAJ_0000944401-mRNA-1"/>
    </source>
</evidence>
<dbReference type="Pfam" id="PF16415">
    <property type="entry name" value="CNOT1_CAF1_bind"/>
    <property type="match status" value="2"/>
</dbReference>
<protein>
    <submittedName>
        <fullName evidence="13">CNOT1_HEAT domain-containing protein</fullName>
    </submittedName>
</protein>
<reference evidence="13" key="1">
    <citation type="submission" date="2016-04" db="UniProtKB">
        <authorList>
            <consortium name="WormBaseParasite"/>
        </authorList>
    </citation>
    <scope>IDENTIFICATION</scope>
</reference>
<dbReference type="Gene3D" id="1.25.40.790">
    <property type="match status" value="2"/>
</dbReference>
<feature type="region of interest" description="Disordered" evidence="7">
    <location>
        <begin position="3065"/>
        <end position="3085"/>
    </location>
</feature>
<keyword evidence="5" id="KW-0539">Nucleus</keyword>
<keyword evidence="4" id="KW-0804">Transcription</keyword>
<feature type="domain" description="CCR4-Not complex component Not1 C-terminal" evidence="8">
    <location>
        <begin position="2635"/>
        <end position="2783"/>
    </location>
</feature>
<dbReference type="GO" id="GO:0005634">
    <property type="term" value="C:nucleus"/>
    <property type="evidence" value="ECO:0007669"/>
    <property type="project" value="UniProtKB-SubCell"/>
</dbReference>
<evidence type="ECO:0000256" key="1">
    <source>
        <dbReference type="ARBA" id="ARBA00004123"/>
    </source>
</evidence>
<dbReference type="Proteomes" id="UP000278807">
    <property type="component" value="Unassembled WGS sequence"/>
</dbReference>
<evidence type="ECO:0000259" key="10">
    <source>
        <dbReference type="Pfam" id="PF16415"/>
    </source>
</evidence>
<accession>A0A158QII4</accession>
<dbReference type="Pfam" id="PF04054">
    <property type="entry name" value="Not1"/>
    <property type="match status" value="3"/>
</dbReference>
<dbReference type="GO" id="GO:0000932">
    <property type="term" value="C:P-body"/>
    <property type="evidence" value="ECO:0007669"/>
    <property type="project" value="TreeGrafter"/>
</dbReference>
<dbReference type="GO" id="GO:0030015">
    <property type="term" value="C:CCR4-NOT core complex"/>
    <property type="evidence" value="ECO:0007669"/>
    <property type="project" value="InterPro"/>
</dbReference>